<comment type="subcellular location">
    <subcellularLocation>
        <location evidence="1">Nucleus</location>
    </subcellularLocation>
</comment>
<keyword evidence="3" id="KW-0547">Nucleotide-binding</keyword>
<dbReference type="PANTHER" id="PTHR12172:SF0">
    <property type="entry name" value="CELL CYCLE CHECKPOINT PROTEIN RAD17"/>
    <property type="match status" value="1"/>
</dbReference>
<evidence type="ECO:0000313" key="9">
    <source>
        <dbReference type="EMBL" id="EFA07969.1"/>
    </source>
</evidence>
<sequence length="460" mass="51500">MKKTGNKWLGLSLDLENGAQNGHPPKPAIPSKNGTSDLSPVPKKRSFNFHQRLAPKTVPDLAVHSKKIAEVEHWLQNNVCDNKNNSPNAKFLLISGPPGSGKSITIQVLCKKLSIDITEWVNPLDQDFEVCRGANQVTRFVEFLTESKWNSLFSTGNKKVILVEEFPNTFLRNCDEFGPVLEECYYKGNYPVIFVCTDTFDNKINLSEKLFSEDVRVKYKIATISFNGCAPTLMKSALKRAQNLVQGNPDLFKIPSQSTVTAIISTAMGDLKCALNQYYFAALLGTSDLPTIQTQKSGTKRKRDSSTSIQIMSRDENLGLFHALGRVLNPKLGENGRLACDFDRLVNEFTTQPGLFTGFLFENYLKYFGDLVDASQASENLSLGQTFLEKLVDRHDILDYAIWVSVLGLMVHNGHKVSRWNQIKGPTKVQKVVPNREVPVTDLYYYNVINNKTNSGFVLS</sequence>
<dbReference type="GO" id="GO:0000077">
    <property type="term" value="P:DNA damage checkpoint signaling"/>
    <property type="evidence" value="ECO:0000318"/>
    <property type="project" value="GO_Central"/>
</dbReference>
<evidence type="ECO:0000256" key="3">
    <source>
        <dbReference type="ARBA" id="ARBA00022741"/>
    </source>
</evidence>
<dbReference type="OrthoDB" id="10265971at2759"/>
<organism evidence="9 10">
    <name type="scientific">Tribolium castaneum</name>
    <name type="common">Red flour beetle</name>
    <dbReference type="NCBI Taxonomy" id="7070"/>
    <lineage>
        <taxon>Eukaryota</taxon>
        <taxon>Metazoa</taxon>
        <taxon>Ecdysozoa</taxon>
        <taxon>Arthropoda</taxon>
        <taxon>Hexapoda</taxon>
        <taxon>Insecta</taxon>
        <taxon>Pterygota</taxon>
        <taxon>Neoptera</taxon>
        <taxon>Endopterygota</taxon>
        <taxon>Coleoptera</taxon>
        <taxon>Polyphaga</taxon>
        <taxon>Cucujiformia</taxon>
        <taxon>Tenebrionidae</taxon>
        <taxon>Tenebrionidae incertae sedis</taxon>
        <taxon>Tribolium</taxon>
    </lineage>
</organism>
<keyword evidence="6" id="KW-0539">Nucleus</keyword>
<dbReference type="Gene3D" id="3.40.50.300">
    <property type="entry name" value="P-loop containing nucleotide triphosphate hydrolases"/>
    <property type="match status" value="1"/>
</dbReference>
<dbReference type="EMBL" id="KQ971361">
    <property type="protein sequence ID" value="EFA07969.1"/>
    <property type="molecule type" value="Genomic_DNA"/>
</dbReference>
<dbReference type="GO" id="GO:0003682">
    <property type="term" value="F:chromatin binding"/>
    <property type="evidence" value="ECO:0000318"/>
    <property type="project" value="GO_Central"/>
</dbReference>
<keyword evidence="5" id="KW-0067">ATP-binding</keyword>
<dbReference type="GO" id="GO:0005634">
    <property type="term" value="C:nucleus"/>
    <property type="evidence" value="ECO:0007669"/>
    <property type="project" value="UniProtKB-SubCell"/>
</dbReference>
<feature type="region of interest" description="Disordered" evidence="8">
    <location>
        <begin position="15"/>
        <end position="43"/>
    </location>
</feature>
<evidence type="ECO:0000256" key="1">
    <source>
        <dbReference type="ARBA" id="ARBA00004123"/>
    </source>
</evidence>
<dbReference type="Proteomes" id="UP000007266">
    <property type="component" value="Linkage group 8"/>
</dbReference>
<keyword evidence="7" id="KW-0131">Cell cycle</keyword>
<dbReference type="GO" id="GO:0033314">
    <property type="term" value="P:mitotic DNA replication checkpoint signaling"/>
    <property type="evidence" value="ECO:0000318"/>
    <property type="project" value="GO_Central"/>
</dbReference>
<evidence type="ECO:0000256" key="6">
    <source>
        <dbReference type="ARBA" id="ARBA00023242"/>
    </source>
</evidence>
<evidence type="ECO:0000256" key="8">
    <source>
        <dbReference type="SAM" id="MobiDB-lite"/>
    </source>
</evidence>
<name>D6WXK2_TRICA</name>
<dbReference type="PANTHER" id="PTHR12172">
    <property type="entry name" value="CELL CYCLE CHECKPOINT PROTEIN RAD17"/>
    <property type="match status" value="1"/>
</dbReference>
<dbReference type="STRING" id="7070.D6WXK2"/>
<protein>
    <submittedName>
        <fullName evidence="9">Cell cycle checkpoint protein RAD17-like Protein</fullName>
    </submittedName>
</protein>
<evidence type="ECO:0000256" key="2">
    <source>
        <dbReference type="ARBA" id="ARBA00006168"/>
    </source>
</evidence>
<dbReference type="InterPro" id="IPR027417">
    <property type="entry name" value="P-loop_NTPase"/>
</dbReference>
<keyword evidence="4" id="KW-0227">DNA damage</keyword>
<dbReference type="FunFam" id="3.40.50.300:FF:003873">
    <property type="entry name" value="Cell cycle checkpoint protein RAD17-like Protein"/>
    <property type="match status" value="1"/>
</dbReference>
<dbReference type="InParanoid" id="D6WXK2"/>
<dbReference type="OMA" id="GWNPVRK"/>
<dbReference type="Pfam" id="PF03215">
    <property type="entry name" value="Rad17"/>
    <property type="match status" value="1"/>
</dbReference>
<accession>D6WXK2</accession>
<dbReference type="SUPFAM" id="SSF52540">
    <property type="entry name" value="P-loop containing nucleoside triphosphate hydrolases"/>
    <property type="match status" value="1"/>
</dbReference>
<dbReference type="PhylomeDB" id="D6WXK2"/>
<proteinExistence type="inferred from homology"/>
<dbReference type="HOGENOM" id="CLU_018598_3_0_1"/>
<dbReference type="GO" id="GO:0005524">
    <property type="term" value="F:ATP binding"/>
    <property type="evidence" value="ECO:0007669"/>
    <property type="project" value="UniProtKB-KW"/>
</dbReference>
<reference evidence="9 10" key="2">
    <citation type="journal article" date="2010" name="Nucleic Acids Res.">
        <title>BeetleBase in 2010: revisions to provide comprehensive genomic information for Tribolium castaneum.</title>
        <authorList>
            <person name="Kim H.S."/>
            <person name="Murphy T."/>
            <person name="Xia J."/>
            <person name="Caragea D."/>
            <person name="Park Y."/>
            <person name="Beeman R.W."/>
            <person name="Lorenzen M.D."/>
            <person name="Butcher S."/>
            <person name="Manak J.R."/>
            <person name="Brown S.J."/>
        </authorList>
    </citation>
    <scope>GENOME REANNOTATION</scope>
    <source>
        <strain evidence="9 10">Georgia GA2</strain>
    </source>
</reference>
<dbReference type="eggNOG" id="KOG1970">
    <property type="taxonomic scope" value="Eukaryota"/>
</dbReference>
<evidence type="ECO:0000256" key="7">
    <source>
        <dbReference type="ARBA" id="ARBA00023306"/>
    </source>
</evidence>
<dbReference type="AlphaFoldDB" id="D6WXK2"/>
<keyword evidence="10" id="KW-1185">Reference proteome</keyword>
<evidence type="ECO:0000313" key="10">
    <source>
        <dbReference type="Proteomes" id="UP000007266"/>
    </source>
</evidence>
<dbReference type="FunCoup" id="D6WXK2">
    <property type="interactions" value="855"/>
</dbReference>
<dbReference type="InterPro" id="IPR004582">
    <property type="entry name" value="Checkpoint_prot_Rad17_Rad24"/>
</dbReference>
<comment type="similarity">
    <text evidence="2">Belongs to the rad17/RAD24 family.</text>
</comment>
<dbReference type="KEGG" id="tca:659873"/>
<evidence type="ECO:0000256" key="5">
    <source>
        <dbReference type="ARBA" id="ARBA00022840"/>
    </source>
</evidence>
<gene>
    <name evidence="9" type="primary">AUGUSTUS-3.0.2_05551</name>
    <name evidence="9" type="ORF">TcasGA2_TC005551</name>
</gene>
<evidence type="ECO:0000256" key="4">
    <source>
        <dbReference type="ARBA" id="ARBA00022763"/>
    </source>
</evidence>
<dbReference type="GO" id="GO:0006281">
    <property type="term" value="P:DNA repair"/>
    <property type="evidence" value="ECO:0000318"/>
    <property type="project" value="GO_Central"/>
</dbReference>
<reference evidence="9 10" key="1">
    <citation type="journal article" date="2008" name="Nature">
        <title>The genome of the model beetle and pest Tribolium castaneum.</title>
        <authorList>
            <consortium name="Tribolium Genome Sequencing Consortium"/>
            <person name="Richards S."/>
            <person name="Gibbs R.A."/>
            <person name="Weinstock G.M."/>
            <person name="Brown S.J."/>
            <person name="Denell R."/>
            <person name="Beeman R.W."/>
            <person name="Gibbs R."/>
            <person name="Beeman R.W."/>
            <person name="Brown S.J."/>
            <person name="Bucher G."/>
            <person name="Friedrich M."/>
            <person name="Grimmelikhuijzen C.J."/>
            <person name="Klingler M."/>
            <person name="Lorenzen M."/>
            <person name="Richards S."/>
            <person name="Roth S."/>
            <person name="Schroder R."/>
            <person name="Tautz D."/>
            <person name="Zdobnov E.M."/>
            <person name="Muzny D."/>
            <person name="Gibbs R.A."/>
            <person name="Weinstock G.M."/>
            <person name="Attaway T."/>
            <person name="Bell S."/>
            <person name="Buhay C.J."/>
            <person name="Chandrabose M.N."/>
            <person name="Chavez D."/>
            <person name="Clerk-Blankenburg K.P."/>
            <person name="Cree A."/>
            <person name="Dao M."/>
            <person name="Davis C."/>
            <person name="Chacko J."/>
            <person name="Dinh H."/>
            <person name="Dugan-Rocha S."/>
            <person name="Fowler G."/>
            <person name="Garner T.T."/>
            <person name="Garnes J."/>
            <person name="Gnirke A."/>
            <person name="Hawes A."/>
            <person name="Hernandez J."/>
            <person name="Hines S."/>
            <person name="Holder M."/>
            <person name="Hume J."/>
            <person name="Jhangiani S.N."/>
            <person name="Joshi V."/>
            <person name="Khan Z.M."/>
            <person name="Jackson L."/>
            <person name="Kovar C."/>
            <person name="Kowis A."/>
            <person name="Lee S."/>
            <person name="Lewis L.R."/>
            <person name="Margolis J."/>
            <person name="Morgan M."/>
            <person name="Nazareth L.V."/>
            <person name="Nguyen N."/>
            <person name="Okwuonu G."/>
            <person name="Parker D."/>
            <person name="Richards S."/>
            <person name="Ruiz S.J."/>
            <person name="Santibanez J."/>
            <person name="Savard J."/>
            <person name="Scherer S.E."/>
            <person name="Schneider B."/>
            <person name="Sodergren E."/>
            <person name="Tautz D."/>
            <person name="Vattahil S."/>
            <person name="Villasana D."/>
            <person name="White C.S."/>
            <person name="Wright R."/>
            <person name="Park Y."/>
            <person name="Beeman R.W."/>
            <person name="Lord J."/>
            <person name="Oppert B."/>
            <person name="Lorenzen M."/>
            <person name="Brown S."/>
            <person name="Wang L."/>
            <person name="Savard J."/>
            <person name="Tautz D."/>
            <person name="Richards S."/>
            <person name="Weinstock G."/>
            <person name="Gibbs R.A."/>
            <person name="Liu Y."/>
            <person name="Worley K."/>
            <person name="Weinstock G."/>
            <person name="Elsik C.G."/>
            <person name="Reese J.T."/>
            <person name="Elhaik E."/>
            <person name="Landan G."/>
            <person name="Graur D."/>
            <person name="Arensburger P."/>
            <person name="Atkinson P."/>
            <person name="Beeman R.W."/>
            <person name="Beidler J."/>
            <person name="Brown S.J."/>
            <person name="Demuth J.P."/>
            <person name="Drury D.W."/>
            <person name="Du Y.Z."/>
            <person name="Fujiwara H."/>
            <person name="Lorenzen M."/>
            <person name="Maselli V."/>
            <person name="Osanai M."/>
            <person name="Park Y."/>
            <person name="Robertson H.M."/>
            <person name="Tu Z."/>
            <person name="Wang J.J."/>
            <person name="Wang S."/>
            <person name="Richards S."/>
            <person name="Song H."/>
            <person name="Zhang L."/>
            <person name="Sodergren E."/>
            <person name="Werner D."/>
            <person name="Stanke M."/>
            <person name="Morgenstern B."/>
            <person name="Solovyev V."/>
            <person name="Kosarev P."/>
            <person name="Brown G."/>
            <person name="Chen H.C."/>
            <person name="Ermolaeva O."/>
            <person name="Hlavina W."/>
            <person name="Kapustin Y."/>
            <person name="Kiryutin B."/>
            <person name="Kitts P."/>
            <person name="Maglott D."/>
            <person name="Pruitt K."/>
            <person name="Sapojnikov V."/>
            <person name="Souvorov A."/>
            <person name="Mackey A.J."/>
            <person name="Waterhouse R.M."/>
            <person name="Wyder S."/>
            <person name="Zdobnov E.M."/>
            <person name="Zdobnov E.M."/>
            <person name="Wyder S."/>
            <person name="Kriventseva E.V."/>
            <person name="Kadowaki T."/>
            <person name="Bork P."/>
            <person name="Aranda M."/>
            <person name="Bao R."/>
            <person name="Beermann A."/>
            <person name="Berns N."/>
            <person name="Bolognesi R."/>
            <person name="Bonneton F."/>
            <person name="Bopp D."/>
            <person name="Brown S.J."/>
            <person name="Bucher G."/>
            <person name="Butts T."/>
            <person name="Chaumot A."/>
            <person name="Denell R.E."/>
            <person name="Ferrier D.E."/>
            <person name="Friedrich M."/>
            <person name="Gordon C.M."/>
            <person name="Jindra M."/>
            <person name="Klingler M."/>
            <person name="Lan Q."/>
            <person name="Lattorff H.M."/>
            <person name="Laudet V."/>
            <person name="von Levetsow C."/>
            <person name="Liu Z."/>
            <person name="Lutz R."/>
            <person name="Lynch J.A."/>
            <person name="da Fonseca R.N."/>
            <person name="Posnien N."/>
            <person name="Reuter R."/>
            <person name="Roth S."/>
            <person name="Savard J."/>
            <person name="Schinko J.B."/>
            <person name="Schmitt C."/>
            <person name="Schoppmeier M."/>
            <person name="Schroder R."/>
            <person name="Shippy T.D."/>
            <person name="Simonnet F."/>
            <person name="Marques-Souza H."/>
            <person name="Tautz D."/>
            <person name="Tomoyasu Y."/>
            <person name="Trauner J."/>
            <person name="Van der Zee M."/>
            <person name="Vervoort M."/>
            <person name="Wittkopp N."/>
            <person name="Wimmer E.A."/>
            <person name="Yang X."/>
            <person name="Jones A.K."/>
            <person name="Sattelle D.B."/>
            <person name="Ebert P.R."/>
            <person name="Nelson D."/>
            <person name="Scott J.G."/>
            <person name="Beeman R.W."/>
            <person name="Muthukrishnan S."/>
            <person name="Kramer K.J."/>
            <person name="Arakane Y."/>
            <person name="Beeman R.W."/>
            <person name="Zhu Q."/>
            <person name="Hogenkamp D."/>
            <person name="Dixit R."/>
            <person name="Oppert B."/>
            <person name="Jiang H."/>
            <person name="Zou Z."/>
            <person name="Marshall J."/>
            <person name="Elpidina E."/>
            <person name="Vinokurov K."/>
            <person name="Oppert C."/>
            <person name="Zou Z."/>
            <person name="Evans J."/>
            <person name="Lu Z."/>
            <person name="Zhao P."/>
            <person name="Sumathipala N."/>
            <person name="Altincicek B."/>
            <person name="Vilcinskas A."/>
            <person name="Williams M."/>
            <person name="Hultmark D."/>
            <person name="Hetru C."/>
            <person name="Jiang H."/>
            <person name="Grimmelikhuijzen C.J."/>
            <person name="Hauser F."/>
            <person name="Cazzamali G."/>
            <person name="Williamson M."/>
            <person name="Park Y."/>
            <person name="Li B."/>
            <person name="Tanaka Y."/>
            <person name="Predel R."/>
            <person name="Neupert S."/>
            <person name="Schachtner J."/>
            <person name="Verleyen P."/>
            <person name="Raible F."/>
            <person name="Bork P."/>
            <person name="Friedrich M."/>
            <person name="Walden K.K."/>
            <person name="Robertson H.M."/>
            <person name="Angeli S."/>
            <person name="Foret S."/>
            <person name="Bucher G."/>
            <person name="Schuetz S."/>
            <person name="Maleszka R."/>
            <person name="Wimmer E.A."/>
            <person name="Beeman R.W."/>
            <person name="Lorenzen M."/>
            <person name="Tomoyasu Y."/>
            <person name="Miller S.C."/>
            <person name="Grossmann D."/>
            <person name="Bucher G."/>
        </authorList>
    </citation>
    <scope>NUCLEOTIDE SEQUENCE [LARGE SCALE GENOMIC DNA]</scope>
    <source>
        <strain evidence="9 10">Georgia GA2</strain>
    </source>
</reference>